<evidence type="ECO:0000256" key="3">
    <source>
        <dbReference type="ARBA" id="ARBA00022840"/>
    </source>
</evidence>
<dbReference type="FunFam" id="3.40.50.300:FF:000398">
    <property type="entry name" value="Type IV pilus assembly ATPase PilB"/>
    <property type="match status" value="1"/>
</dbReference>
<comment type="similarity">
    <text evidence="1">Belongs to the GSP E family.</text>
</comment>
<comment type="caution">
    <text evidence="5">The sequence shown here is derived from an EMBL/GenBank/DDBJ whole genome shotgun (WGS) entry which is preliminary data.</text>
</comment>
<evidence type="ECO:0000313" key="6">
    <source>
        <dbReference type="Proteomes" id="UP001431776"/>
    </source>
</evidence>
<dbReference type="PANTHER" id="PTHR30258">
    <property type="entry name" value="TYPE II SECRETION SYSTEM PROTEIN GSPE-RELATED"/>
    <property type="match status" value="1"/>
</dbReference>
<dbReference type="SUPFAM" id="SSF160246">
    <property type="entry name" value="EspE N-terminal domain-like"/>
    <property type="match status" value="1"/>
</dbReference>
<dbReference type="SUPFAM" id="SSF52540">
    <property type="entry name" value="P-loop containing nucleoside triphosphate hydrolases"/>
    <property type="match status" value="1"/>
</dbReference>
<dbReference type="GO" id="GO:0005886">
    <property type="term" value="C:plasma membrane"/>
    <property type="evidence" value="ECO:0007669"/>
    <property type="project" value="TreeGrafter"/>
</dbReference>
<dbReference type="GO" id="GO:0005524">
    <property type="term" value="F:ATP binding"/>
    <property type="evidence" value="ECO:0007669"/>
    <property type="project" value="UniProtKB-KW"/>
</dbReference>
<dbReference type="PANTHER" id="PTHR30258:SF1">
    <property type="entry name" value="PROTEIN TRANSPORT PROTEIN HOFB HOMOLOG"/>
    <property type="match status" value="1"/>
</dbReference>
<reference evidence="5" key="1">
    <citation type="submission" date="2023-05" db="EMBL/GenBank/DDBJ databases">
        <title>Anaerotaeda fermentans gen. nov., sp. nov., a novel anaerobic planctomycete of the new family within the order Sedimentisphaerales isolated from Taman Peninsula, Russia.</title>
        <authorList>
            <person name="Khomyakova M.A."/>
            <person name="Merkel A.Y."/>
            <person name="Slobodkin A.I."/>
        </authorList>
    </citation>
    <scope>NUCLEOTIDE SEQUENCE</scope>
    <source>
        <strain evidence="5">M17dextr</strain>
    </source>
</reference>
<keyword evidence="3" id="KW-0067">ATP-binding</keyword>
<sequence>MKTRDPIIAILEKESLVDPAVLDELIESQEGAGRSVLEALQRQNLLSEEQVVRTIALANGSEYVDLAAETIDPTIAHLISRDLATRHNAIPIRRQDRTLFVAMGAPWDLAARDEIEVKTGYGVTPVAASPAAIRQVVQRLFDEVDITKQVVASMRLKEDAGASTATSENHVRTLREGDDPISKLVSSIVRGAISSRASDVHIEPQLPDLRVRYRIDGTLRDTIRVPASVQREVVSHIKIMADMDISERRIPQDGHATIEHEGAEYDLRVSSLPAVGGEKVVLRILDKRVERWSFDKVVTSPHDNRTFRQILSNPYGMLLLTGPTGSGKTTTLYSVLQLINTADKNIVTVEDPVEYRLDGITQVQVKPVAGMTFPSALRSILRQDPDIILIGEIRDRETAEIAIGAALTGHLVLSTLHTNDAAGAVSRLVNLGIPSFLVGSALLGSAAQRLVRILCPKCKTPYRASESDVQVLYGAEPDDEVRLWRGTGCSHCYETGYLGRKSVYEILPVSRAVQRKIIDKVDDDAIREHAIAEGMRTLRAAAVSEVLAGQTTVEEIVRTVDMEWG</sequence>
<dbReference type="InterPro" id="IPR003593">
    <property type="entry name" value="AAA+_ATPase"/>
</dbReference>
<dbReference type="Gene3D" id="3.30.300.160">
    <property type="entry name" value="Type II secretion system, protein E, N-terminal domain"/>
    <property type="match status" value="1"/>
</dbReference>
<dbReference type="GO" id="GO:0016887">
    <property type="term" value="F:ATP hydrolysis activity"/>
    <property type="evidence" value="ECO:0007669"/>
    <property type="project" value="TreeGrafter"/>
</dbReference>
<dbReference type="Pfam" id="PF00437">
    <property type="entry name" value="T2SSE"/>
    <property type="match status" value="1"/>
</dbReference>
<dbReference type="EMBL" id="JASCXX010000028">
    <property type="protein sequence ID" value="MDI6451124.1"/>
    <property type="molecule type" value="Genomic_DNA"/>
</dbReference>
<evidence type="ECO:0000256" key="2">
    <source>
        <dbReference type="ARBA" id="ARBA00022741"/>
    </source>
</evidence>
<evidence type="ECO:0000256" key="1">
    <source>
        <dbReference type="ARBA" id="ARBA00006611"/>
    </source>
</evidence>
<keyword evidence="6" id="KW-1185">Reference proteome</keyword>
<dbReference type="InterPro" id="IPR001482">
    <property type="entry name" value="T2SS/T4SS_dom"/>
</dbReference>
<dbReference type="SMART" id="SM00382">
    <property type="entry name" value="AAA"/>
    <property type="match status" value="1"/>
</dbReference>
<dbReference type="Pfam" id="PF05157">
    <property type="entry name" value="MshEN"/>
    <property type="match status" value="1"/>
</dbReference>
<dbReference type="InterPro" id="IPR007831">
    <property type="entry name" value="T2SS_GspE_N"/>
</dbReference>
<accession>A0AAW6U3R3</accession>
<dbReference type="InterPro" id="IPR027417">
    <property type="entry name" value="P-loop_NTPase"/>
</dbReference>
<dbReference type="PROSITE" id="PS00662">
    <property type="entry name" value="T2SP_E"/>
    <property type="match status" value="1"/>
</dbReference>
<dbReference type="CDD" id="cd01129">
    <property type="entry name" value="PulE-GspE-like"/>
    <property type="match status" value="1"/>
</dbReference>
<dbReference type="Gene3D" id="3.40.50.300">
    <property type="entry name" value="P-loop containing nucleotide triphosphate hydrolases"/>
    <property type="match status" value="1"/>
</dbReference>
<name>A0AAW6U3R3_9BACT</name>
<feature type="domain" description="Bacterial type II secretion system protein E" evidence="4">
    <location>
        <begin position="381"/>
        <end position="395"/>
    </location>
</feature>
<dbReference type="Gene3D" id="3.30.450.90">
    <property type="match status" value="1"/>
</dbReference>
<evidence type="ECO:0000313" key="5">
    <source>
        <dbReference type="EMBL" id="MDI6451124.1"/>
    </source>
</evidence>
<dbReference type="RefSeq" id="WP_349246533.1">
    <property type="nucleotide sequence ID" value="NZ_JASCXX010000028.1"/>
</dbReference>
<protein>
    <submittedName>
        <fullName evidence="5">ATPase, T2SS/T4P/T4SS family</fullName>
    </submittedName>
</protein>
<proteinExistence type="inferred from homology"/>
<dbReference type="Proteomes" id="UP001431776">
    <property type="component" value="Unassembled WGS sequence"/>
</dbReference>
<gene>
    <name evidence="5" type="ORF">QJ522_18830</name>
</gene>
<dbReference type="AlphaFoldDB" id="A0AAW6U3R3"/>
<dbReference type="InterPro" id="IPR037257">
    <property type="entry name" value="T2SS_E_N_sf"/>
</dbReference>
<evidence type="ECO:0000259" key="4">
    <source>
        <dbReference type="PROSITE" id="PS00662"/>
    </source>
</evidence>
<organism evidence="5 6">
    <name type="scientific">Anaerobaca lacustris</name>
    <dbReference type="NCBI Taxonomy" id="3044600"/>
    <lineage>
        <taxon>Bacteria</taxon>
        <taxon>Pseudomonadati</taxon>
        <taxon>Planctomycetota</taxon>
        <taxon>Phycisphaerae</taxon>
        <taxon>Sedimentisphaerales</taxon>
        <taxon>Anaerobacaceae</taxon>
        <taxon>Anaerobaca</taxon>
    </lineage>
</organism>
<keyword evidence="2" id="KW-0547">Nucleotide-binding</keyword>